<evidence type="ECO:0000313" key="3">
    <source>
        <dbReference type="Proteomes" id="UP001430679"/>
    </source>
</evidence>
<keyword evidence="3" id="KW-1185">Reference proteome</keyword>
<dbReference type="Pfam" id="PF00535">
    <property type="entry name" value="Glycos_transf_2"/>
    <property type="match status" value="1"/>
</dbReference>
<evidence type="ECO:0000313" key="2">
    <source>
        <dbReference type="EMBL" id="MCC9063896.1"/>
    </source>
</evidence>
<reference evidence="2" key="1">
    <citation type="submission" date="2021-11" db="EMBL/GenBank/DDBJ databases">
        <title>Description of novel Flavobacterium species.</title>
        <authorList>
            <person name="Saticioglu I.B."/>
            <person name="Ay H."/>
            <person name="Altun S."/>
            <person name="Duman M."/>
        </authorList>
    </citation>
    <scope>NUCLEOTIDE SEQUENCE</scope>
    <source>
        <strain evidence="2">F-30</strain>
    </source>
</reference>
<dbReference type="InterPro" id="IPR029044">
    <property type="entry name" value="Nucleotide-diphossugar_trans"/>
</dbReference>
<proteinExistence type="predicted"/>
<organism evidence="2 3">
    <name type="scientific">Flavobacterium piscisymbiosum</name>
    <dbReference type="NCBI Taxonomy" id="2893753"/>
    <lineage>
        <taxon>Bacteria</taxon>
        <taxon>Pseudomonadati</taxon>
        <taxon>Bacteroidota</taxon>
        <taxon>Flavobacteriia</taxon>
        <taxon>Flavobacteriales</taxon>
        <taxon>Flavobacteriaceae</taxon>
        <taxon>Flavobacterium</taxon>
    </lineage>
</organism>
<gene>
    <name evidence="2" type="ORF">LNP81_12940</name>
</gene>
<keyword evidence="2" id="KW-0328">Glycosyltransferase</keyword>
<dbReference type="PANTHER" id="PTHR22916">
    <property type="entry name" value="GLYCOSYLTRANSFERASE"/>
    <property type="match status" value="1"/>
</dbReference>
<dbReference type="Gene3D" id="3.90.550.10">
    <property type="entry name" value="Spore Coat Polysaccharide Biosynthesis Protein SpsA, Chain A"/>
    <property type="match status" value="1"/>
</dbReference>
<dbReference type="InterPro" id="IPR001173">
    <property type="entry name" value="Glyco_trans_2-like"/>
</dbReference>
<dbReference type="SUPFAM" id="SSF53448">
    <property type="entry name" value="Nucleotide-diphospho-sugar transferases"/>
    <property type="match status" value="1"/>
</dbReference>
<dbReference type="GO" id="GO:0016757">
    <property type="term" value="F:glycosyltransferase activity"/>
    <property type="evidence" value="ECO:0007669"/>
    <property type="project" value="UniProtKB-KW"/>
</dbReference>
<dbReference type="EC" id="2.4.-.-" evidence="2"/>
<accession>A0ABS8MEJ1</accession>
<evidence type="ECO:0000259" key="1">
    <source>
        <dbReference type="Pfam" id="PF00535"/>
    </source>
</evidence>
<dbReference type="EMBL" id="JAJJMM010000001">
    <property type="protein sequence ID" value="MCC9063896.1"/>
    <property type="molecule type" value="Genomic_DNA"/>
</dbReference>
<dbReference type="PANTHER" id="PTHR22916:SF3">
    <property type="entry name" value="UDP-GLCNAC:BETAGAL BETA-1,3-N-ACETYLGLUCOSAMINYLTRANSFERASE-LIKE PROTEIN 1"/>
    <property type="match status" value="1"/>
</dbReference>
<dbReference type="RefSeq" id="WP_230036411.1">
    <property type="nucleotide sequence ID" value="NZ_JAJJMM010000001.1"/>
</dbReference>
<feature type="domain" description="Glycosyltransferase 2-like" evidence="1">
    <location>
        <begin position="8"/>
        <end position="182"/>
    </location>
</feature>
<dbReference type="Proteomes" id="UP001430679">
    <property type="component" value="Unassembled WGS sequence"/>
</dbReference>
<protein>
    <submittedName>
        <fullName evidence="2">Glycosyltransferase</fullName>
        <ecNumber evidence="2">2.4.-.-</ecNumber>
    </submittedName>
</protein>
<sequence length="294" mass="34044">MQKSPLVSIICLCYNHEQFVVESLNSVLNQTYKNIELIIADDCSTDSSEKTIKNWLENYPDVPFISNETNLGNTKTFNKALKIAKGDYVIDLAADDVLLPNCVEKQIDTFLNSNQKKLAIVYGNAEIISENNKHLRYYYEVNPEKKVLKKPATGDIYSSILSQNSMICSVSSMVKRQVLDELRGYDENLAYEDLDLWIRTARNYNFEFIDAVLIQKRELENSLGNQFYKKFNSRTRKINYSTYLILKKAIALNKTKAENKAVLKRVHQEMVKAKKTYDIGLFIKYIPLELKLRF</sequence>
<keyword evidence="2" id="KW-0808">Transferase</keyword>
<name>A0ABS8MEJ1_9FLAO</name>
<comment type="caution">
    <text evidence="2">The sequence shown here is derived from an EMBL/GenBank/DDBJ whole genome shotgun (WGS) entry which is preliminary data.</text>
</comment>